<evidence type="ECO:0000313" key="3">
    <source>
        <dbReference type="Proteomes" id="UP000299102"/>
    </source>
</evidence>
<organism evidence="2 3">
    <name type="scientific">Eumeta variegata</name>
    <name type="common">Bagworm moth</name>
    <name type="synonym">Eumeta japonica</name>
    <dbReference type="NCBI Taxonomy" id="151549"/>
    <lineage>
        <taxon>Eukaryota</taxon>
        <taxon>Metazoa</taxon>
        <taxon>Ecdysozoa</taxon>
        <taxon>Arthropoda</taxon>
        <taxon>Hexapoda</taxon>
        <taxon>Insecta</taxon>
        <taxon>Pterygota</taxon>
        <taxon>Neoptera</taxon>
        <taxon>Endopterygota</taxon>
        <taxon>Lepidoptera</taxon>
        <taxon>Glossata</taxon>
        <taxon>Ditrysia</taxon>
        <taxon>Tineoidea</taxon>
        <taxon>Psychidae</taxon>
        <taxon>Oiketicinae</taxon>
        <taxon>Eumeta</taxon>
    </lineage>
</organism>
<gene>
    <name evidence="2" type="ORF">EVAR_46918_1</name>
</gene>
<protein>
    <submittedName>
        <fullName evidence="2">Uncharacterized protein</fullName>
    </submittedName>
</protein>
<evidence type="ECO:0000313" key="2">
    <source>
        <dbReference type="EMBL" id="GBP68578.1"/>
    </source>
</evidence>
<proteinExistence type="predicted"/>
<dbReference type="Proteomes" id="UP000299102">
    <property type="component" value="Unassembled WGS sequence"/>
</dbReference>
<comment type="caution">
    <text evidence="2">The sequence shown here is derived from an EMBL/GenBank/DDBJ whole genome shotgun (WGS) entry which is preliminary data.</text>
</comment>
<dbReference type="EMBL" id="BGZK01001016">
    <property type="protein sequence ID" value="GBP68578.1"/>
    <property type="molecule type" value="Genomic_DNA"/>
</dbReference>
<accession>A0A4C1XYA0</accession>
<feature type="region of interest" description="Disordered" evidence="1">
    <location>
        <begin position="44"/>
        <end position="67"/>
    </location>
</feature>
<name>A0A4C1XYA0_EUMVA</name>
<keyword evidence="3" id="KW-1185">Reference proteome</keyword>
<reference evidence="2 3" key="1">
    <citation type="journal article" date="2019" name="Commun. Biol.">
        <title>The bagworm genome reveals a unique fibroin gene that provides high tensile strength.</title>
        <authorList>
            <person name="Kono N."/>
            <person name="Nakamura H."/>
            <person name="Ohtoshi R."/>
            <person name="Tomita M."/>
            <person name="Numata K."/>
            <person name="Arakawa K."/>
        </authorList>
    </citation>
    <scope>NUCLEOTIDE SEQUENCE [LARGE SCALE GENOMIC DNA]</scope>
</reference>
<evidence type="ECO:0000256" key="1">
    <source>
        <dbReference type="SAM" id="MobiDB-lite"/>
    </source>
</evidence>
<dbReference type="AlphaFoldDB" id="A0A4C1XYA0"/>
<sequence>MKRAFNSPIGSDIWNFWEPPAAAGPGATFAMPALGVATRLKVRGRAGTHDGRRPGARALSAGGHGAA</sequence>